<accession>A0A645IMK5</accession>
<dbReference type="Gene3D" id="3.30.559.10">
    <property type="entry name" value="Chloramphenicol acetyltransferase-like domain"/>
    <property type="match status" value="1"/>
</dbReference>
<name>A0A645IMK5_9ZZZZ</name>
<dbReference type="InterPro" id="IPR023213">
    <property type="entry name" value="CAT-like_dom_sf"/>
</dbReference>
<organism evidence="1">
    <name type="scientific">bioreactor metagenome</name>
    <dbReference type="NCBI Taxonomy" id="1076179"/>
    <lineage>
        <taxon>unclassified sequences</taxon>
        <taxon>metagenomes</taxon>
        <taxon>ecological metagenomes</taxon>
    </lineage>
</organism>
<gene>
    <name evidence="1" type="ORF">SDC9_196080</name>
</gene>
<protein>
    <recommendedName>
        <fullName evidence="2">2-oxoacid dehydrogenase acyltransferase catalytic domain-containing protein</fullName>
    </recommendedName>
</protein>
<comment type="caution">
    <text evidence="1">The sequence shown here is derived from an EMBL/GenBank/DDBJ whole genome shotgun (WGS) entry which is preliminary data.</text>
</comment>
<reference evidence="1" key="1">
    <citation type="submission" date="2019-08" db="EMBL/GenBank/DDBJ databases">
        <authorList>
            <person name="Kucharzyk K."/>
            <person name="Murdoch R.W."/>
            <person name="Higgins S."/>
            <person name="Loffler F."/>
        </authorList>
    </citation>
    <scope>NUCLEOTIDE SEQUENCE</scope>
</reference>
<proteinExistence type="predicted"/>
<sequence>MIKRSISEHGEETLIKPEFEPTDTLADVVERVKCKLDESINEHNDSDKTSRLFKKLPSFLMRFVATLLRVLDDLGKLPKFINNASPWHCSMFLTNLGSLGIGPIYHHLYEFGTCSIFVAMGNKTRVHTVSETGSREITRTIGLKFVTDERICDGYYYASSMKLLRHILLAPECLLTPPEQVYVDDGVGKPRIDQE</sequence>
<evidence type="ECO:0008006" key="2">
    <source>
        <dbReference type="Google" id="ProtNLM"/>
    </source>
</evidence>
<dbReference type="AlphaFoldDB" id="A0A645IMK5"/>
<dbReference type="EMBL" id="VSSQ01110818">
    <property type="protein sequence ID" value="MPN48473.1"/>
    <property type="molecule type" value="Genomic_DNA"/>
</dbReference>
<evidence type="ECO:0000313" key="1">
    <source>
        <dbReference type="EMBL" id="MPN48473.1"/>
    </source>
</evidence>